<organism evidence="2 3">
    <name type="scientific">Lujinxingia vulgaris</name>
    <dbReference type="NCBI Taxonomy" id="2600176"/>
    <lineage>
        <taxon>Bacteria</taxon>
        <taxon>Deltaproteobacteria</taxon>
        <taxon>Bradymonadales</taxon>
        <taxon>Lujinxingiaceae</taxon>
        <taxon>Lujinxingia</taxon>
    </lineage>
</organism>
<dbReference type="PANTHER" id="PTHR22572">
    <property type="entry name" value="SUGAR-1-PHOSPHATE GUANYL TRANSFERASE"/>
    <property type="match status" value="1"/>
</dbReference>
<comment type="caution">
    <text evidence="2">The sequence shown here is derived from an EMBL/GenBank/DDBJ whole genome shotgun (WGS) entry which is preliminary data.</text>
</comment>
<dbReference type="EMBL" id="VOSL01000044">
    <property type="protein sequence ID" value="TXD36402.1"/>
    <property type="molecule type" value="Genomic_DNA"/>
</dbReference>
<feature type="domain" description="Nucleotidyl transferase" evidence="1">
    <location>
        <begin position="22"/>
        <end position="243"/>
    </location>
</feature>
<dbReference type="AlphaFoldDB" id="A0A5C6XE58"/>
<dbReference type="InterPro" id="IPR005835">
    <property type="entry name" value="NTP_transferase_dom"/>
</dbReference>
<dbReference type="Pfam" id="PF00483">
    <property type="entry name" value="NTP_transferase"/>
    <property type="match status" value="1"/>
</dbReference>
<name>A0A5C6XE58_9DELT</name>
<dbReference type="InterPro" id="IPR029044">
    <property type="entry name" value="Nucleotide-diphossugar_trans"/>
</dbReference>
<dbReference type="Proteomes" id="UP000321046">
    <property type="component" value="Unassembled WGS sequence"/>
</dbReference>
<dbReference type="Gene3D" id="3.90.550.10">
    <property type="entry name" value="Spore Coat Polysaccharide Biosynthesis Protein SpsA, Chain A"/>
    <property type="match status" value="1"/>
</dbReference>
<evidence type="ECO:0000259" key="1">
    <source>
        <dbReference type="Pfam" id="PF00483"/>
    </source>
</evidence>
<dbReference type="RefSeq" id="WP_146974353.1">
    <property type="nucleotide sequence ID" value="NZ_VOSL01000044.1"/>
</dbReference>
<sequence>MSQDESTTVTNEDLSPAPVGGVLCAGYGSRLAPLTDVLPKPLMPFLNTPMVAYALNHLVGAGVEQVGINLHHLPDAIPPVVDRLCANFGLRPRYVREWEILGTAGGVRGIWQGLGEPETTLIVLNGDSIMNIDLAARLQAHRQSGALASMVVRPRASDQPGRVWLNEAQELRGLRDARHPDAASESLREYDFTGVHFLEPELLRRIPLEEGCMVGDVYIPMLERGERINALINDDFWAALDNPRLFFETTRRVLREPGLFAQAPLPEALGESLYIYNQDTIDDKAQLAGPLLAGLHASVDSGARVGPEVVLDGVEITGGARISQSILYGMGRVEGDWERVMAVAGKVVSFSLDD</sequence>
<reference evidence="2 3" key="1">
    <citation type="submission" date="2019-08" db="EMBL/GenBank/DDBJ databases">
        <title>Bradymonadales sp. TMQ2.</title>
        <authorList>
            <person name="Liang Q."/>
        </authorList>
    </citation>
    <scope>NUCLEOTIDE SEQUENCE [LARGE SCALE GENOMIC DNA]</scope>
    <source>
        <strain evidence="2 3">TMQ2</strain>
    </source>
</reference>
<evidence type="ECO:0000313" key="3">
    <source>
        <dbReference type="Proteomes" id="UP000321046"/>
    </source>
</evidence>
<proteinExistence type="predicted"/>
<accession>A0A5C6XE58</accession>
<gene>
    <name evidence="2" type="ORF">FRC96_10000</name>
</gene>
<dbReference type="OrthoDB" id="9788272at2"/>
<dbReference type="SUPFAM" id="SSF53448">
    <property type="entry name" value="Nucleotide-diphospho-sugar transferases"/>
    <property type="match status" value="1"/>
</dbReference>
<evidence type="ECO:0000313" key="2">
    <source>
        <dbReference type="EMBL" id="TXD36402.1"/>
    </source>
</evidence>
<protein>
    <submittedName>
        <fullName evidence="2">NDP-sugar synthase</fullName>
    </submittedName>
</protein>
<dbReference type="InterPro" id="IPR050486">
    <property type="entry name" value="Mannose-1P_guanyltransferase"/>
</dbReference>